<proteinExistence type="inferred from homology"/>
<evidence type="ECO:0000256" key="4">
    <source>
        <dbReference type="ARBA" id="ARBA00022989"/>
    </source>
</evidence>
<dbReference type="AlphaFoldDB" id="A0A542XJF4"/>
<keyword evidence="3 7" id="KW-0812">Transmembrane</keyword>
<feature type="transmembrane region" description="Helical" evidence="7">
    <location>
        <begin position="132"/>
        <end position="152"/>
    </location>
</feature>
<evidence type="ECO:0000256" key="7">
    <source>
        <dbReference type="SAM" id="Phobius"/>
    </source>
</evidence>
<accession>A0A542XJF4</accession>
<feature type="transmembrane region" description="Helical" evidence="7">
    <location>
        <begin position="46"/>
        <end position="64"/>
    </location>
</feature>
<name>A0A542XJF4_SALAC</name>
<feature type="transmembrane region" description="Helical" evidence="7">
    <location>
        <begin position="257"/>
        <end position="277"/>
    </location>
</feature>
<dbReference type="SUPFAM" id="SSF103481">
    <property type="entry name" value="Multidrug resistance efflux transporter EmrE"/>
    <property type="match status" value="2"/>
</dbReference>
<evidence type="ECO:0000313" key="9">
    <source>
        <dbReference type="EMBL" id="TQL35985.1"/>
    </source>
</evidence>
<dbReference type="PANTHER" id="PTHR32322">
    <property type="entry name" value="INNER MEMBRANE TRANSPORTER"/>
    <property type="match status" value="1"/>
</dbReference>
<dbReference type="EMBL" id="VFOL01000001">
    <property type="protein sequence ID" value="TQL35985.1"/>
    <property type="molecule type" value="Genomic_DNA"/>
</dbReference>
<dbReference type="InterPro" id="IPR037185">
    <property type="entry name" value="EmrE-like"/>
</dbReference>
<evidence type="ECO:0000256" key="5">
    <source>
        <dbReference type="ARBA" id="ARBA00023136"/>
    </source>
</evidence>
<evidence type="ECO:0000256" key="3">
    <source>
        <dbReference type="ARBA" id="ARBA00022692"/>
    </source>
</evidence>
<keyword evidence="5 7" id="KW-0472">Membrane</keyword>
<protein>
    <submittedName>
        <fullName evidence="9">Drug/metabolite transporter (DMT)-like permease</fullName>
    </submittedName>
</protein>
<evidence type="ECO:0000259" key="8">
    <source>
        <dbReference type="Pfam" id="PF00892"/>
    </source>
</evidence>
<feature type="transmembrane region" description="Helical" evidence="7">
    <location>
        <begin position="12"/>
        <end position="34"/>
    </location>
</feature>
<comment type="caution">
    <text evidence="9">The sequence shown here is derived from an EMBL/GenBank/DDBJ whole genome shotgun (WGS) entry which is preliminary data.</text>
</comment>
<evidence type="ECO:0000256" key="2">
    <source>
        <dbReference type="ARBA" id="ARBA00007362"/>
    </source>
</evidence>
<comment type="similarity">
    <text evidence="2">Belongs to the EamA transporter family.</text>
</comment>
<feature type="transmembrane region" description="Helical" evidence="7">
    <location>
        <begin position="283"/>
        <end position="303"/>
    </location>
</feature>
<dbReference type="InterPro" id="IPR000620">
    <property type="entry name" value="EamA_dom"/>
</dbReference>
<evidence type="ECO:0000313" key="10">
    <source>
        <dbReference type="Proteomes" id="UP000315983"/>
    </source>
</evidence>
<comment type="subcellular location">
    <subcellularLocation>
        <location evidence="1">Membrane</location>
        <topology evidence="1">Multi-pass membrane protein</topology>
    </subcellularLocation>
</comment>
<feature type="transmembrane region" description="Helical" evidence="7">
    <location>
        <begin position="191"/>
        <end position="214"/>
    </location>
</feature>
<feature type="domain" description="EamA" evidence="8">
    <location>
        <begin position="161"/>
        <end position="298"/>
    </location>
</feature>
<evidence type="ECO:0000256" key="1">
    <source>
        <dbReference type="ARBA" id="ARBA00004141"/>
    </source>
</evidence>
<feature type="compositionally biased region" description="Polar residues" evidence="6">
    <location>
        <begin position="333"/>
        <end position="365"/>
    </location>
</feature>
<organism evidence="9 10">
    <name type="scientific">Salinispora arenicola</name>
    <dbReference type="NCBI Taxonomy" id="168697"/>
    <lineage>
        <taxon>Bacteria</taxon>
        <taxon>Bacillati</taxon>
        <taxon>Actinomycetota</taxon>
        <taxon>Actinomycetes</taxon>
        <taxon>Micromonosporales</taxon>
        <taxon>Micromonosporaceae</taxon>
        <taxon>Salinispora</taxon>
    </lineage>
</organism>
<sequence>MVTFESTPDRSALRSWLPGFLALAAIWGSSFLFIKIGVRELHPLQLTLYRVGTGALTLLILLAVLRVRLPREPRIWAHLVVTGALGVALPFTLFGYGEQRVESMLAGIWNATTPLVVLPMAVLAFRTERLTAARAGGLLLGFLGVLIVLGVWEGVGGAHFTGQLMCLGAATCYGIAIPYQKKFVVGQSYSGLALSTAQLLTALALLAVVTPFVAGAPPAPTALTGPVVVSVAALGAVGTGLAFVIHFRNIRVAGASTAATVTYLIPVFAVLIGVFALGERLTWHQPVGALVVLLGVAVTQGLIGPRRPPRAPAPPSSPATVPVAAGQERLPAHTTSRSAGQVLTTRSAGTPQRAARSQPNRCQSS</sequence>
<keyword evidence="4 7" id="KW-1133">Transmembrane helix</keyword>
<feature type="transmembrane region" description="Helical" evidence="7">
    <location>
        <begin position="226"/>
        <end position="245"/>
    </location>
</feature>
<dbReference type="GO" id="GO:0016020">
    <property type="term" value="C:membrane"/>
    <property type="evidence" value="ECO:0007669"/>
    <property type="project" value="UniProtKB-SubCell"/>
</dbReference>
<feature type="transmembrane region" description="Helical" evidence="7">
    <location>
        <begin position="158"/>
        <end position="179"/>
    </location>
</feature>
<reference evidence="9 10" key="1">
    <citation type="submission" date="2019-06" db="EMBL/GenBank/DDBJ databases">
        <title>Sequencing the genomes of 1000 actinobacteria strains.</title>
        <authorList>
            <person name="Klenk H.-P."/>
        </authorList>
    </citation>
    <scope>NUCLEOTIDE SEQUENCE [LARGE SCALE GENOMIC DNA]</scope>
    <source>
        <strain evidence="9 10">DSM 44819</strain>
    </source>
</reference>
<feature type="transmembrane region" description="Helical" evidence="7">
    <location>
        <begin position="76"/>
        <end position="96"/>
    </location>
</feature>
<dbReference type="Pfam" id="PF00892">
    <property type="entry name" value="EamA"/>
    <property type="match status" value="2"/>
</dbReference>
<dbReference type="InterPro" id="IPR050638">
    <property type="entry name" value="AA-Vitamin_Transporters"/>
</dbReference>
<feature type="domain" description="EamA" evidence="8">
    <location>
        <begin position="17"/>
        <end position="149"/>
    </location>
</feature>
<dbReference type="Gene3D" id="1.10.3730.20">
    <property type="match status" value="1"/>
</dbReference>
<dbReference type="Proteomes" id="UP000315983">
    <property type="component" value="Unassembled WGS sequence"/>
</dbReference>
<dbReference type="PANTHER" id="PTHR32322:SF9">
    <property type="entry name" value="AMINO-ACID METABOLITE EFFLUX PUMP-RELATED"/>
    <property type="match status" value="1"/>
</dbReference>
<gene>
    <name evidence="9" type="ORF">FB564_1059</name>
</gene>
<feature type="region of interest" description="Disordered" evidence="6">
    <location>
        <begin position="305"/>
        <end position="365"/>
    </location>
</feature>
<evidence type="ECO:0000256" key="6">
    <source>
        <dbReference type="SAM" id="MobiDB-lite"/>
    </source>
</evidence>